<dbReference type="InterPro" id="IPR001124">
    <property type="entry name" value="Lipid-bd_serum_glycop_C"/>
</dbReference>
<dbReference type="PIRSF" id="PIRSF002417">
    <property type="entry name" value="Lipid_binding_protein"/>
    <property type="match status" value="1"/>
</dbReference>
<accession>A0A433U067</accession>
<evidence type="ECO:0000256" key="2">
    <source>
        <dbReference type="ARBA" id="ARBA00007292"/>
    </source>
</evidence>
<dbReference type="InterPro" id="IPR017943">
    <property type="entry name" value="Bactericidal_perm-incr_a/b_dom"/>
</dbReference>
<reference evidence="10 11" key="1">
    <citation type="submission" date="2019-01" db="EMBL/GenBank/DDBJ databases">
        <title>A draft genome assembly of the solar-powered sea slug Elysia chlorotica.</title>
        <authorList>
            <person name="Cai H."/>
            <person name="Li Q."/>
            <person name="Fang X."/>
            <person name="Li J."/>
            <person name="Curtis N.E."/>
            <person name="Altenburger A."/>
            <person name="Shibata T."/>
            <person name="Feng M."/>
            <person name="Maeda T."/>
            <person name="Schwartz J.A."/>
            <person name="Shigenobu S."/>
            <person name="Lundholm N."/>
            <person name="Nishiyama T."/>
            <person name="Yang H."/>
            <person name="Hasebe M."/>
            <person name="Li S."/>
            <person name="Pierce S.K."/>
            <person name="Wang J."/>
        </authorList>
    </citation>
    <scope>NUCLEOTIDE SEQUENCE [LARGE SCALE GENOMIC DNA]</scope>
    <source>
        <strain evidence="10">EC2010</strain>
        <tissue evidence="10">Whole organism of an adult</tissue>
    </source>
</reference>
<comment type="subcellular location">
    <subcellularLocation>
        <location evidence="1">Secreted</location>
    </subcellularLocation>
</comment>
<dbReference type="OrthoDB" id="10255543at2759"/>
<dbReference type="SMART" id="SM00329">
    <property type="entry name" value="BPI2"/>
    <property type="match status" value="1"/>
</dbReference>
<evidence type="ECO:0000256" key="3">
    <source>
        <dbReference type="ARBA" id="ARBA00022525"/>
    </source>
</evidence>
<dbReference type="Gene3D" id="3.15.10.10">
    <property type="entry name" value="Bactericidal permeability-increasing protein, domain 1"/>
    <property type="match status" value="1"/>
</dbReference>
<feature type="domain" description="Lipid-binding serum glycoprotein C-terminal" evidence="9">
    <location>
        <begin position="266"/>
        <end position="473"/>
    </location>
</feature>
<proteinExistence type="inferred from homology"/>
<dbReference type="STRING" id="188477.A0A433U067"/>
<evidence type="ECO:0000313" key="10">
    <source>
        <dbReference type="EMBL" id="RUS87229.1"/>
    </source>
</evidence>
<dbReference type="GO" id="GO:0008289">
    <property type="term" value="F:lipid binding"/>
    <property type="evidence" value="ECO:0007669"/>
    <property type="project" value="InterPro"/>
</dbReference>
<dbReference type="AlphaFoldDB" id="A0A433U067"/>
<evidence type="ECO:0000256" key="6">
    <source>
        <dbReference type="PIRSR" id="PIRSR002417-50"/>
    </source>
</evidence>
<sequence>MAGAQAVLIFILAFAQLCASGNPGVKVRLTKTGIEFANKMAYGEIIHQIQTLSIPDQSGSEGPISYTLSNIKITKVAPPTSSISLVPTKNGVSWALKNLGISIHADWKVKYKNGIIPISTSGSVDVTVSGMDLVETASFSTDKSGRPSIASSGCSDSIGGVSMEFHGGIAFIINLFRPTIEHKIKDILQPKVCEEVVGVVNNNAEKALASIAVTIEVAKVFLVDYRLVGSPNITEEYVEVYDKGEVFWKANATEAPLSPKPLPAWKNNSRHVYIWGTEYTPQTFLYQAHTHGYLKYNVTEKDLPHDYESYLNTTCKLKCIGSIVPPIGIKYPNSTVQLGLQTSAVPTVTMSNNTLTVDVSALVTMWARTPNNALPFLATLAVNASFTVQPNVTNERLSGKITGHAFKLSVVKSAVGYLHPALYNTVIDGILDIVVIPKLNDVAAKGAQLPIVDGVHFNNTILLVQEGSLMIGTDLAYKPK</sequence>
<protein>
    <recommendedName>
        <fullName evidence="12">Bactericidal permeability-increasing protein</fullName>
    </recommendedName>
</protein>
<dbReference type="SMART" id="SM00328">
    <property type="entry name" value="BPI1"/>
    <property type="match status" value="1"/>
</dbReference>
<keyword evidence="11" id="KW-1185">Reference proteome</keyword>
<dbReference type="Proteomes" id="UP000271974">
    <property type="component" value="Unassembled WGS sequence"/>
</dbReference>
<keyword evidence="5" id="KW-0325">Glycoprotein</keyword>
<evidence type="ECO:0008006" key="12">
    <source>
        <dbReference type="Google" id="ProtNLM"/>
    </source>
</evidence>
<dbReference type="EMBL" id="RQTK01000116">
    <property type="protein sequence ID" value="RUS87229.1"/>
    <property type="molecule type" value="Genomic_DNA"/>
</dbReference>
<keyword evidence="7" id="KW-0732">Signal</keyword>
<feature type="signal peptide" evidence="7">
    <location>
        <begin position="1"/>
        <end position="20"/>
    </location>
</feature>
<feature type="disulfide bond" evidence="6">
    <location>
        <begin position="154"/>
        <end position="193"/>
    </location>
</feature>
<dbReference type="PANTHER" id="PTHR10504:SF131">
    <property type="entry name" value="BPI2 DOMAIN-CONTAINING PROTEIN"/>
    <property type="match status" value="1"/>
</dbReference>
<name>A0A433U067_ELYCH</name>
<evidence type="ECO:0000313" key="11">
    <source>
        <dbReference type="Proteomes" id="UP000271974"/>
    </source>
</evidence>
<organism evidence="10 11">
    <name type="scientific">Elysia chlorotica</name>
    <name type="common">Eastern emerald elysia</name>
    <name type="synonym">Sea slug</name>
    <dbReference type="NCBI Taxonomy" id="188477"/>
    <lineage>
        <taxon>Eukaryota</taxon>
        <taxon>Metazoa</taxon>
        <taxon>Spiralia</taxon>
        <taxon>Lophotrochozoa</taxon>
        <taxon>Mollusca</taxon>
        <taxon>Gastropoda</taxon>
        <taxon>Heterobranchia</taxon>
        <taxon>Euthyneura</taxon>
        <taxon>Panpulmonata</taxon>
        <taxon>Sacoglossa</taxon>
        <taxon>Placobranchoidea</taxon>
        <taxon>Plakobranchidae</taxon>
        <taxon>Elysia</taxon>
    </lineage>
</organism>
<dbReference type="Pfam" id="PF01273">
    <property type="entry name" value="LBP_BPI_CETP"/>
    <property type="match status" value="1"/>
</dbReference>
<dbReference type="Gene3D" id="3.15.20.10">
    <property type="entry name" value="Bactericidal permeability-increasing protein, domain 2"/>
    <property type="match status" value="1"/>
</dbReference>
<evidence type="ECO:0000256" key="4">
    <source>
        <dbReference type="ARBA" id="ARBA00023157"/>
    </source>
</evidence>
<dbReference type="InterPro" id="IPR032942">
    <property type="entry name" value="BPI/LBP/Plunc"/>
</dbReference>
<feature type="domain" description="Lipid-binding serum glycoprotein N-terminal" evidence="8">
    <location>
        <begin position="28"/>
        <end position="251"/>
    </location>
</feature>
<feature type="chain" id="PRO_5019482410" description="Bactericidal permeability-increasing protein" evidence="7">
    <location>
        <begin position="21"/>
        <end position="480"/>
    </location>
</feature>
<dbReference type="PANTHER" id="PTHR10504">
    <property type="entry name" value="BACTERICIDAL PERMEABILITY-INCREASING BPI PROTEIN-RELATED"/>
    <property type="match status" value="1"/>
</dbReference>
<evidence type="ECO:0000259" key="9">
    <source>
        <dbReference type="SMART" id="SM00329"/>
    </source>
</evidence>
<evidence type="ECO:0000256" key="5">
    <source>
        <dbReference type="ARBA" id="ARBA00023180"/>
    </source>
</evidence>
<dbReference type="GO" id="GO:0005615">
    <property type="term" value="C:extracellular space"/>
    <property type="evidence" value="ECO:0007669"/>
    <property type="project" value="InterPro"/>
</dbReference>
<keyword evidence="3" id="KW-0964">Secreted</keyword>
<dbReference type="InterPro" id="IPR017942">
    <property type="entry name" value="Lipid-bd_serum_glycop_N"/>
</dbReference>
<evidence type="ECO:0000259" key="8">
    <source>
        <dbReference type="SMART" id="SM00328"/>
    </source>
</evidence>
<evidence type="ECO:0000256" key="7">
    <source>
        <dbReference type="SAM" id="SignalP"/>
    </source>
</evidence>
<comment type="similarity">
    <text evidence="2">Belongs to the BPI/LBP/Plunc superfamily. BPI/LBP family.</text>
</comment>
<comment type="caution">
    <text evidence="10">The sequence shown here is derived from an EMBL/GenBank/DDBJ whole genome shotgun (WGS) entry which is preliminary data.</text>
</comment>
<gene>
    <name evidence="10" type="ORF">EGW08_004981</name>
</gene>
<keyword evidence="4 6" id="KW-1015">Disulfide bond</keyword>
<dbReference type="SUPFAM" id="SSF55394">
    <property type="entry name" value="Bactericidal permeability-increasing protein, BPI"/>
    <property type="match status" value="2"/>
</dbReference>
<evidence type="ECO:0000256" key="1">
    <source>
        <dbReference type="ARBA" id="ARBA00004613"/>
    </source>
</evidence>
<dbReference type="InterPro" id="IPR030675">
    <property type="entry name" value="BPI/LBP"/>
</dbReference>
<dbReference type="FunFam" id="3.15.10.10:FF:000001">
    <property type="entry name" value="phospholipid transfer protein-like"/>
    <property type="match status" value="1"/>
</dbReference>
<dbReference type="Pfam" id="PF02886">
    <property type="entry name" value="LBP_BPI_CETP_C"/>
    <property type="match status" value="1"/>
</dbReference>